<dbReference type="SUPFAM" id="SSF49764">
    <property type="entry name" value="HSP20-like chaperones"/>
    <property type="match status" value="1"/>
</dbReference>
<keyword evidence="5" id="KW-1185">Reference proteome</keyword>
<evidence type="ECO:0000256" key="1">
    <source>
        <dbReference type="PROSITE-ProRule" id="PRU00285"/>
    </source>
</evidence>
<gene>
    <name evidence="4" type="ORF">E0L93_11390</name>
</gene>
<comment type="caution">
    <text evidence="4">The sequence shown here is derived from an EMBL/GenBank/DDBJ whole genome shotgun (WGS) entry which is preliminary data.</text>
</comment>
<dbReference type="OrthoDB" id="5242916at2"/>
<dbReference type="EMBL" id="SKBU01000020">
    <property type="protein sequence ID" value="TCJ15857.1"/>
    <property type="molecule type" value="Genomic_DNA"/>
</dbReference>
<dbReference type="AlphaFoldDB" id="A0A4R1BFG4"/>
<evidence type="ECO:0000256" key="2">
    <source>
        <dbReference type="RuleBase" id="RU003616"/>
    </source>
</evidence>
<proteinExistence type="inferred from homology"/>
<accession>A0A4R1BFG4</accession>
<evidence type="ECO:0000259" key="3">
    <source>
        <dbReference type="PROSITE" id="PS01031"/>
    </source>
</evidence>
<feature type="domain" description="SHSP" evidence="3">
    <location>
        <begin position="34"/>
        <end position="146"/>
    </location>
</feature>
<dbReference type="PANTHER" id="PTHR11527">
    <property type="entry name" value="HEAT-SHOCK PROTEIN 20 FAMILY MEMBER"/>
    <property type="match status" value="1"/>
</dbReference>
<dbReference type="RefSeq" id="WP_132692014.1">
    <property type="nucleotide sequence ID" value="NZ_SKBU01000020.1"/>
</dbReference>
<comment type="similarity">
    <text evidence="1 2">Belongs to the small heat shock protein (HSP20) family.</text>
</comment>
<dbReference type="PROSITE" id="PS01031">
    <property type="entry name" value="SHSP"/>
    <property type="match status" value="1"/>
</dbReference>
<dbReference type="InterPro" id="IPR008978">
    <property type="entry name" value="HSP20-like_chaperone"/>
</dbReference>
<evidence type="ECO:0000313" key="4">
    <source>
        <dbReference type="EMBL" id="TCJ15857.1"/>
    </source>
</evidence>
<name>A0A4R1BFG4_9ACTN</name>
<organism evidence="4 5">
    <name type="scientific">Rubrobacter taiwanensis</name>
    <dbReference type="NCBI Taxonomy" id="185139"/>
    <lineage>
        <taxon>Bacteria</taxon>
        <taxon>Bacillati</taxon>
        <taxon>Actinomycetota</taxon>
        <taxon>Rubrobacteria</taxon>
        <taxon>Rubrobacterales</taxon>
        <taxon>Rubrobacteraceae</taxon>
        <taxon>Rubrobacter</taxon>
    </lineage>
</organism>
<dbReference type="InterPro" id="IPR031107">
    <property type="entry name" value="Small_HSP"/>
</dbReference>
<protein>
    <submittedName>
        <fullName evidence="4">Hsp20/alpha crystallin family protein</fullName>
    </submittedName>
</protein>
<sequence>MALTPFRGFWDLQSEVDRMFNDIMRGFFGERRGEAAGIWAPPVEAFARDGDLVIHADLPGVALEDVDVTVDGNTLTISGERKPLAGEEVSYYLREAPVGAFRRSMAIPAEVDADSIKATLKDGVLEVVLPGAVAEVQPKKIAIETGGEQKTIEGETS</sequence>
<dbReference type="Pfam" id="PF00011">
    <property type="entry name" value="HSP20"/>
    <property type="match status" value="1"/>
</dbReference>
<evidence type="ECO:0000313" key="5">
    <source>
        <dbReference type="Proteomes" id="UP000295244"/>
    </source>
</evidence>
<reference evidence="4 5" key="1">
    <citation type="submission" date="2019-03" db="EMBL/GenBank/DDBJ databases">
        <title>Whole genome sequence of a novel Rubrobacter taiwanensis strain, isolated from Yellowstone National Park.</title>
        <authorList>
            <person name="Freed S."/>
            <person name="Ramaley R.F."/>
            <person name="Kyndt J.A."/>
        </authorList>
    </citation>
    <scope>NUCLEOTIDE SEQUENCE [LARGE SCALE GENOMIC DNA]</scope>
    <source>
        <strain evidence="4 5">Yellowstone</strain>
    </source>
</reference>
<dbReference type="Proteomes" id="UP000295244">
    <property type="component" value="Unassembled WGS sequence"/>
</dbReference>
<dbReference type="InterPro" id="IPR002068">
    <property type="entry name" value="A-crystallin/Hsp20_dom"/>
</dbReference>
<dbReference type="Gene3D" id="2.60.40.790">
    <property type="match status" value="1"/>
</dbReference>
<dbReference type="CDD" id="cd06464">
    <property type="entry name" value="ACD_sHsps-like"/>
    <property type="match status" value="1"/>
</dbReference>